<keyword evidence="4" id="KW-1185">Reference proteome</keyword>
<dbReference type="EMBL" id="JACOGD010000001">
    <property type="protein sequence ID" value="MBC3930575.1"/>
    <property type="molecule type" value="Genomic_DNA"/>
</dbReference>
<evidence type="ECO:0000256" key="1">
    <source>
        <dbReference type="SAM" id="Phobius"/>
    </source>
</evidence>
<feature type="chain" id="PRO_5045675037" description="Transmembrane protein" evidence="2">
    <location>
        <begin position="18"/>
        <end position="139"/>
    </location>
</feature>
<name>A0ABR7A0Y3_9BURK</name>
<proteinExistence type="predicted"/>
<feature type="transmembrane region" description="Helical" evidence="1">
    <location>
        <begin position="61"/>
        <end position="79"/>
    </location>
</feature>
<evidence type="ECO:0008006" key="5">
    <source>
        <dbReference type="Google" id="ProtNLM"/>
    </source>
</evidence>
<keyword evidence="1" id="KW-1133">Transmembrane helix</keyword>
<dbReference type="RefSeq" id="WP_186902431.1">
    <property type="nucleotide sequence ID" value="NZ_JACOGD010000001.1"/>
</dbReference>
<evidence type="ECO:0000256" key="2">
    <source>
        <dbReference type="SAM" id="SignalP"/>
    </source>
</evidence>
<comment type="caution">
    <text evidence="3">The sequence shown here is derived from an EMBL/GenBank/DDBJ whole genome shotgun (WGS) entry which is preliminary data.</text>
</comment>
<protein>
    <recommendedName>
        <fullName evidence="5">Transmembrane protein</fullName>
    </recommendedName>
</protein>
<dbReference type="Proteomes" id="UP000654304">
    <property type="component" value="Unassembled WGS sequence"/>
</dbReference>
<keyword evidence="1" id="KW-0812">Transmembrane</keyword>
<organism evidence="3 4">
    <name type="scientific">Undibacterium curvum</name>
    <dbReference type="NCBI Taxonomy" id="2762294"/>
    <lineage>
        <taxon>Bacteria</taxon>
        <taxon>Pseudomonadati</taxon>
        <taxon>Pseudomonadota</taxon>
        <taxon>Betaproteobacteria</taxon>
        <taxon>Burkholderiales</taxon>
        <taxon>Oxalobacteraceae</taxon>
        <taxon>Undibacterium</taxon>
    </lineage>
</organism>
<keyword evidence="1" id="KW-0472">Membrane</keyword>
<reference evidence="3 4" key="1">
    <citation type="submission" date="2020-08" db="EMBL/GenBank/DDBJ databases">
        <title>Novel species isolated from subtropical streams in China.</title>
        <authorList>
            <person name="Lu H."/>
        </authorList>
    </citation>
    <scope>NUCLEOTIDE SEQUENCE [LARGE SCALE GENOMIC DNA]</scope>
    <source>
        <strain evidence="3 4">CY22W</strain>
    </source>
</reference>
<accession>A0ABR7A0Y3</accession>
<sequence length="139" mass="16442">MRHLLLLLSFVCCIAYAENRSYEVSNVEEKAAECSADPECEALYLRMEARKAEQKKTKPLISGWDLAFLAFVLIGFYYWRNRNESEQEGNIEKHVVTKQEELKLDTLQEFKLHAVTDEQELDEHEKFLKDLELRSRKNR</sequence>
<gene>
    <name evidence="3" type="ORF">H8K43_02725</name>
</gene>
<feature type="signal peptide" evidence="2">
    <location>
        <begin position="1"/>
        <end position="17"/>
    </location>
</feature>
<keyword evidence="2" id="KW-0732">Signal</keyword>
<evidence type="ECO:0000313" key="4">
    <source>
        <dbReference type="Proteomes" id="UP000654304"/>
    </source>
</evidence>
<evidence type="ECO:0000313" key="3">
    <source>
        <dbReference type="EMBL" id="MBC3930575.1"/>
    </source>
</evidence>